<name>A0AAE1P2N0_9EUCA</name>
<evidence type="ECO:0000313" key="1">
    <source>
        <dbReference type="EMBL" id="KAK4299530.1"/>
    </source>
</evidence>
<comment type="caution">
    <text evidence="1">The sequence shown here is derived from an EMBL/GenBank/DDBJ whole genome shotgun (WGS) entry which is preliminary data.</text>
</comment>
<gene>
    <name evidence="1" type="ORF">Pmani_028196</name>
</gene>
<reference evidence="1" key="1">
    <citation type="submission" date="2023-11" db="EMBL/GenBank/DDBJ databases">
        <title>Genome assemblies of two species of porcelain crab, Petrolisthes cinctipes and Petrolisthes manimaculis (Anomura: Porcellanidae).</title>
        <authorList>
            <person name="Angst P."/>
        </authorList>
    </citation>
    <scope>NUCLEOTIDE SEQUENCE</scope>
    <source>
        <strain evidence="1">PB745_02</strain>
        <tissue evidence="1">Gill</tissue>
    </source>
</reference>
<sequence>MKVSYVCGVGACCCVAVLFSPQRILCALLPSTYTLCSSPLNVYSVLCSPRWLHTPLGDGRISSTEGGKQTDPLVTLKTIHSNYSFIVG</sequence>
<dbReference type="EMBL" id="JAWZYT010003220">
    <property type="protein sequence ID" value="KAK4299530.1"/>
    <property type="molecule type" value="Genomic_DNA"/>
</dbReference>
<dbReference type="AlphaFoldDB" id="A0AAE1P2N0"/>
<evidence type="ECO:0000313" key="2">
    <source>
        <dbReference type="Proteomes" id="UP001292094"/>
    </source>
</evidence>
<dbReference type="Proteomes" id="UP001292094">
    <property type="component" value="Unassembled WGS sequence"/>
</dbReference>
<organism evidence="1 2">
    <name type="scientific">Petrolisthes manimaculis</name>
    <dbReference type="NCBI Taxonomy" id="1843537"/>
    <lineage>
        <taxon>Eukaryota</taxon>
        <taxon>Metazoa</taxon>
        <taxon>Ecdysozoa</taxon>
        <taxon>Arthropoda</taxon>
        <taxon>Crustacea</taxon>
        <taxon>Multicrustacea</taxon>
        <taxon>Malacostraca</taxon>
        <taxon>Eumalacostraca</taxon>
        <taxon>Eucarida</taxon>
        <taxon>Decapoda</taxon>
        <taxon>Pleocyemata</taxon>
        <taxon>Anomura</taxon>
        <taxon>Galatheoidea</taxon>
        <taxon>Porcellanidae</taxon>
        <taxon>Petrolisthes</taxon>
    </lineage>
</organism>
<proteinExistence type="predicted"/>
<protein>
    <submittedName>
        <fullName evidence="1">Uncharacterized protein</fullName>
    </submittedName>
</protein>
<accession>A0AAE1P2N0</accession>
<keyword evidence="2" id="KW-1185">Reference proteome</keyword>